<feature type="transmembrane region" description="Helical" evidence="2">
    <location>
        <begin position="32"/>
        <end position="53"/>
    </location>
</feature>
<feature type="region of interest" description="Disordered" evidence="1">
    <location>
        <begin position="1"/>
        <end position="28"/>
    </location>
</feature>
<proteinExistence type="predicted"/>
<evidence type="ECO:0000256" key="2">
    <source>
        <dbReference type="SAM" id="Phobius"/>
    </source>
</evidence>
<keyword evidence="2" id="KW-0812">Transmembrane</keyword>
<feature type="compositionally biased region" description="Polar residues" evidence="1">
    <location>
        <begin position="8"/>
        <end position="19"/>
    </location>
</feature>
<evidence type="ECO:0000256" key="1">
    <source>
        <dbReference type="SAM" id="MobiDB-lite"/>
    </source>
</evidence>
<keyword evidence="2" id="KW-0472">Membrane</keyword>
<name>A0ABU0TF35_9FLAO</name>
<evidence type="ECO:0000313" key="4">
    <source>
        <dbReference type="Proteomes" id="UP001225072"/>
    </source>
</evidence>
<keyword evidence="2" id="KW-1133">Transmembrane helix</keyword>
<dbReference type="Proteomes" id="UP001225072">
    <property type="component" value="Unassembled WGS sequence"/>
</dbReference>
<evidence type="ECO:0000313" key="3">
    <source>
        <dbReference type="EMBL" id="MDQ1095674.1"/>
    </source>
</evidence>
<reference evidence="3 4" key="1">
    <citation type="submission" date="2023-07" db="EMBL/GenBank/DDBJ databases">
        <title>Functional and genomic diversity of the sorghum phyllosphere microbiome.</title>
        <authorList>
            <person name="Shade A."/>
        </authorList>
    </citation>
    <scope>NUCLEOTIDE SEQUENCE [LARGE SCALE GENOMIC DNA]</scope>
    <source>
        <strain evidence="3 4">SORGH_AS_1064</strain>
    </source>
</reference>
<protein>
    <submittedName>
        <fullName evidence="3">Multidrug resistance efflux pump</fullName>
    </submittedName>
</protein>
<sequence>MENKEHNTTTAQPTPASSGTAAKKKETKKNKIRAIISNIVVFLVIGFGLFWLVREYFHIGDKTYTEAAQVEEFINPINTRVSAYIKEIKFIEHQRG</sequence>
<keyword evidence="4" id="KW-1185">Reference proteome</keyword>
<dbReference type="EMBL" id="JAUTAL010000001">
    <property type="protein sequence ID" value="MDQ1095674.1"/>
    <property type="molecule type" value="Genomic_DNA"/>
</dbReference>
<gene>
    <name evidence="3" type="ORF">QE404_000821</name>
</gene>
<organism evidence="3 4">
    <name type="scientific">Chryseobacterium camelliae</name>
    <dbReference type="NCBI Taxonomy" id="1265445"/>
    <lineage>
        <taxon>Bacteria</taxon>
        <taxon>Pseudomonadati</taxon>
        <taxon>Bacteroidota</taxon>
        <taxon>Flavobacteriia</taxon>
        <taxon>Flavobacteriales</taxon>
        <taxon>Weeksellaceae</taxon>
        <taxon>Chryseobacterium group</taxon>
        <taxon>Chryseobacterium</taxon>
    </lineage>
</organism>
<accession>A0ABU0TF35</accession>
<comment type="caution">
    <text evidence="3">The sequence shown here is derived from an EMBL/GenBank/DDBJ whole genome shotgun (WGS) entry which is preliminary data.</text>
</comment>